<keyword evidence="13 14" id="KW-0472">Membrane</keyword>
<comment type="subcellular location">
    <subcellularLocation>
        <location evidence="2">Membrane</location>
    </subcellularLocation>
</comment>
<dbReference type="SUPFAM" id="SSF47473">
    <property type="entry name" value="EF-hand"/>
    <property type="match status" value="1"/>
</dbReference>
<feature type="transmembrane region" description="Helical" evidence="14">
    <location>
        <begin position="296"/>
        <end position="319"/>
    </location>
</feature>
<keyword evidence="6 14" id="KW-0812">Transmembrane</keyword>
<dbReference type="Gene3D" id="1.10.238.10">
    <property type="entry name" value="EF-hand"/>
    <property type="match status" value="1"/>
</dbReference>
<dbReference type="Pfam" id="PF01786">
    <property type="entry name" value="AOX"/>
    <property type="match status" value="1"/>
</dbReference>
<evidence type="ECO:0000256" key="5">
    <source>
        <dbReference type="ARBA" id="ARBA00022660"/>
    </source>
</evidence>
<dbReference type="GO" id="GO:0009916">
    <property type="term" value="F:alternative oxidase activity"/>
    <property type="evidence" value="ECO:0007669"/>
    <property type="project" value="InterPro"/>
</dbReference>
<keyword evidence="12" id="KW-0408">Iron</keyword>
<keyword evidence="5" id="KW-0679">Respiratory chain</keyword>
<keyword evidence="10 14" id="KW-1133">Transmembrane helix</keyword>
<keyword evidence="17" id="KW-1185">Reference proteome</keyword>
<feature type="domain" description="EF-hand" evidence="15">
    <location>
        <begin position="87"/>
        <end position="122"/>
    </location>
</feature>
<dbReference type="PANTHER" id="PTHR31803">
    <property type="entry name" value="ALTERNATIVE OXIDASE"/>
    <property type="match status" value="1"/>
</dbReference>
<evidence type="ECO:0000256" key="8">
    <source>
        <dbReference type="ARBA" id="ARBA00022837"/>
    </source>
</evidence>
<dbReference type="GO" id="GO:0005509">
    <property type="term" value="F:calcium ion binding"/>
    <property type="evidence" value="ECO:0007669"/>
    <property type="project" value="InterPro"/>
</dbReference>
<gene>
    <name evidence="16" type="ORF">CTEN210_11987</name>
</gene>
<dbReference type="GO" id="GO:0016020">
    <property type="term" value="C:membrane"/>
    <property type="evidence" value="ECO:0007669"/>
    <property type="project" value="UniProtKB-SubCell"/>
</dbReference>
<evidence type="ECO:0000313" key="17">
    <source>
        <dbReference type="Proteomes" id="UP001054902"/>
    </source>
</evidence>
<dbReference type="Gene3D" id="1.20.1260.140">
    <property type="entry name" value="Alternative oxidase"/>
    <property type="match status" value="1"/>
</dbReference>
<evidence type="ECO:0000259" key="15">
    <source>
        <dbReference type="PROSITE" id="PS50222"/>
    </source>
</evidence>
<evidence type="ECO:0000256" key="9">
    <source>
        <dbReference type="ARBA" id="ARBA00022982"/>
    </source>
</evidence>
<sequence length="440" mass="49808">MLLSHNFKRASRKALYLAKSSNISIQRQVANPAVFSNVSNYAVTRTQETFPTTIYSSLSVRNISMLNNTLKTELDPTNRNFSALSADMEQILRAEFESVDVNKDGKIDAQELKQLLRKHKHIFRESEILEIAELFYVGNSGKAVPIDRLLEAIDATLNNDEKKKNSLGVGTCAAEYYYDLNHHQWKEDELNSITQTHIQPKTLSDKIAYNAVKAVRFGFDTATGWNGEITTSKVLQRVIFLETIAAVPGMTASIVRHFKSLRRMERDGGLINMFLEEATNERMHLLTFVTMRDPSLAFRASVIGAQFGFGTGFLFAYLISPKFCHRFVGYIEEEAVSTYTKIIQAIEDAPEGSDLAQWRTEKAPKIGISYWHLGENGTVLDLMKAVRADEAEHRDVNHEVCEMKEGDVNPRYDPSIRIDSALNKYVRDMMTRAPKENSMA</sequence>
<evidence type="ECO:0000256" key="3">
    <source>
        <dbReference type="ARBA" id="ARBA00008388"/>
    </source>
</evidence>
<evidence type="ECO:0000256" key="7">
    <source>
        <dbReference type="ARBA" id="ARBA00022723"/>
    </source>
</evidence>
<reference evidence="16 17" key="1">
    <citation type="journal article" date="2021" name="Sci. Rep.">
        <title>The genome of the diatom Chaetoceros tenuissimus carries an ancient integrated fragment of an extant virus.</title>
        <authorList>
            <person name="Hongo Y."/>
            <person name="Kimura K."/>
            <person name="Takaki Y."/>
            <person name="Yoshida Y."/>
            <person name="Baba S."/>
            <person name="Kobayashi G."/>
            <person name="Nagasaki K."/>
            <person name="Hano T."/>
            <person name="Tomaru Y."/>
        </authorList>
    </citation>
    <scope>NUCLEOTIDE SEQUENCE [LARGE SCALE GENOMIC DNA]</scope>
    <source>
        <strain evidence="16 17">NIES-3715</strain>
    </source>
</reference>
<name>A0AAD3D0D2_9STRA</name>
<proteinExistence type="inferred from homology"/>
<dbReference type="InterPro" id="IPR011992">
    <property type="entry name" value="EF-hand-dom_pair"/>
</dbReference>
<dbReference type="InterPro" id="IPR002048">
    <property type="entry name" value="EF_hand_dom"/>
</dbReference>
<evidence type="ECO:0000256" key="13">
    <source>
        <dbReference type="ARBA" id="ARBA00023136"/>
    </source>
</evidence>
<comment type="similarity">
    <text evidence="3">Belongs to the alternative oxidase family.</text>
</comment>
<dbReference type="InterPro" id="IPR018247">
    <property type="entry name" value="EF_Hand_1_Ca_BS"/>
</dbReference>
<dbReference type="EMBL" id="BLLK01000049">
    <property type="protein sequence ID" value="GFH55511.1"/>
    <property type="molecule type" value="Genomic_DNA"/>
</dbReference>
<dbReference type="SMART" id="SM00054">
    <property type="entry name" value="EFh"/>
    <property type="match status" value="1"/>
</dbReference>
<dbReference type="PROSITE" id="PS50222">
    <property type="entry name" value="EF_HAND_2"/>
    <property type="match status" value="1"/>
</dbReference>
<evidence type="ECO:0000256" key="2">
    <source>
        <dbReference type="ARBA" id="ARBA00004370"/>
    </source>
</evidence>
<keyword evidence="11" id="KW-0560">Oxidoreductase</keyword>
<dbReference type="GO" id="GO:0005739">
    <property type="term" value="C:mitochondrion"/>
    <property type="evidence" value="ECO:0007669"/>
    <property type="project" value="TreeGrafter"/>
</dbReference>
<dbReference type="AlphaFoldDB" id="A0AAD3D0D2"/>
<evidence type="ECO:0000256" key="4">
    <source>
        <dbReference type="ARBA" id="ARBA00022448"/>
    </source>
</evidence>
<dbReference type="GO" id="GO:0010230">
    <property type="term" value="P:alternative respiration"/>
    <property type="evidence" value="ECO:0007669"/>
    <property type="project" value="TreeGrafter"/>
</dbReference>
<organism evidence="16 17">
    <name type="scientific">Chaetoceros tenuissimus</name>
    <dbReference type="NCBI Taxonomy" id="426638"/>
    <lineage>
        <taxon>Eukaryota</taxon>
        <taxon>Sar</taxon>
        <taxon>Stramenopiles</taxon>
        <taxon>Ochrophyta</taxon>
        <taxon>Bacillariophyta</taxon>
        <taxon>Coscinodiscophyceae</taxon>
        <taxon>Chaetocerotophycidae</taxon>
        <taxon>Chaetocerotales</taxon>
        <taxon>Chaetocerotaceae</taxon>
        <taxon>Chaetoceros</taxon>
    </lineage>
</organism>
<dbReference type="PROSITE" id="PS00018">
    <property type="entry name" value="EF_HAND_1"/>
    <property type="match status" value="1"/>
</dbReference>
<evidence type="ECO:0000256" key="12">
    <source>
        <dbReference type="ARBA" id="ARBA00023004"/>
    </source>
</evidence>
<dbReference type="Proteomes" id="UP001054902">
    <property type="component" value="Unassembled WGS sequence"/>
</dbReference>
<dbReference type="PANTHER" id="PTHR31803:SF3">
    <property type="entry name" value="ALTERNATIVE OXIDASE"/>
    <property type="match status" value="1"/>
</dbReference>
<evidence type="ECO:0000256" key="6">
    <source>
        <dbReference type="ARBA" id="ARBA00022692"/>
    </source>
</evidence>
<comment type="cofactor">
    <cofactor evidence="1">
        <name>Fe cation</name>
        <dbReference type="ChEBI" id="CHEBI:24875"/>
    </cofactor>
</comment>
<accession>A0AAD3D0D2</accession>
<evidence type="ECO:0000256" key="1">
    <source>
        <dbReference type="ARBA" id="ARBA00001962"/>
    </source>
</evidence>
<evidence type="ECO:0000256" key="14">
    <source>
        <dbReference type="SAM" id="Phobius"/>
    </source>
</evidence>
<keyword evidence="4" id="KW-0813">Transport</keyword>
<keyword evidence="7" id="KW-0479">Metal-binding</keyword>
<protein>
    <recommendedName>
        <fullName evidence="15">EF-hand domain-containing protein</fullName>
    </recommendedName>
</protein>
<evidence type="ECO:0000256" key="11">
    <source>
        <dbReference type="ARBA" id="ARBA00023002"/>
    </source>
</evidence>
<keyword evidence="8" id="KW-0106">Calcium</keyword>
<evidence type="ECO:0000256" key="10">
    <source>
        <dbReference type="ARBA" id="ARBA00022989"/>
    </source>
</evidence>
<comment type="caution">
    <text evidence="16">The sequence shown here is derived from an EMBL/GenBank/DDBJ whole genome shotgun (WGS) entry which is preliminary data.</text>
</comment>
<dbReference type="InterPro" id="IPR002680">
    <property type="entry name" value="AOX"/>
</dbReference>
<keyword evidence="9" id="KW-0249">Electron transport</keyword>
<evidence type="ECO:0000313" key="16">
    <source>
        <dbReference type="EMBL" id="GFH55511.1"/>
    </source>
</evidence>
<dbReference type="Pfam" id="PF13202">
    <property type="entry name" value="EF-hand_5"/>
    <property type="match status" value="1"/>
</dbReference>
<dbReference type="InterPro" id="IPR038659">
    <property type="entry name" value="AOX_sf"/>
</dbReference>